<name>A0A6G6ITK1_PSENT</name>
<dbReference type="AlphaFoldDB" id="A0A6G6ITK1"/>
<reference evidence="1 2" key="1">
    <citation type="submission" date="2020-02" db="EMBL/GenBank/DDBJ databases">
        <title>Integrative conjugative elements (ICEs) and plasmids drive adaptation of Pseudomonas nitroreducens strain HBP1 to wastewater environment.</title>
        <authorList>
            <person name="Sentchilo V."/>
            <person name="Carraro N."/>
            <person name="Bertelli C."/>
            <person name="van der Meer J.R."/>
        </authorList>
    </citation>
    <scope>NUCLEOTIDE SEQUENCE [LARGE SCALE GENOMIC DNA]</scope>
    <source>
        <strain evidence="1 2">HBP1</strain>
    </source>
</reference>
<gene>
    <name evidence="1" type="ORF">G5B91_07685</name>
</gene>
<organism evidence="1 2">
    <name type="scientific">Pseudomonas nitroreducens</name>
    <dbReference type="NCBI Taxonomy" id="46680"/>
    <lineage>
        <taxon>Bacteria</taxon>
        <taxon>Pseudomonadati</taxon>
        <taxon>Pseudomonadota</taxon>
        <taxon>Gammaproteobacteria</taxon>
        <taxon>Pseudomonadales</taxon>
        <taxon>Pseudomonadaceae</taxon>
        <taxon>Pseudomonas</taxon>
    </lineage>
</organism>
<dbReference type="RefSeq" id="WP_024767748.1">
    <property type="nucleotide sequence ID" value="NZ_CAMIIC010000074.1"/>
</dbReference>
<evidence type="ECO:0000313" key="1">
    <source>
        <dbReference type="EMBL" id="QIE86150.1"/>
    </source>
</evidence>
<dbReference type="Pfam" id="PF05069">
    <property type="entry name" value="Phage_tail_S"/>
    <property type="match status" value="1"/>
</dbReference>
<protein>
    <submittedName>
        <fullName evidence="1">Phage virion morphogenesis protein</fullName>
    </submittedName>
</protein>
<evidence type="ECO:0000313" key="2">
    <source>
        <dbReference type="Proteomes" id="UP000501063"/>
    </source>
</evidence>
<accession>A0A6G6ITK1</accession>
<dbReference type="KEGG" id="pnt:G5B91_07685"/>
<proteinExistence type="predicted"/>
<sequence>MSGAAISVNLLEDKRLARRIDRLAALDLLPLLEGIGAEVVSQTQRRIAVDKASPTGQAWPEWSAEYAETRHSGQSLLQGENHLLNSMTFQTMGDSVLVGSPLVYAATHQYGDEDRGIPQREYLGLEGVDLDDVIGLIEDYLEELADE</sequence>
<dbReference type="InterPro" id="IPR006522">
    <property type="entry name" value="Phage_virion_morphogenesis"/>
</dbReference>
<dbReference type="EMBL" id="CP049140">
    <property type="protein sequence ID" value="QIE86150.1"/>
    <property type="molecule type" value="Genomic_DNA"/>
</dbReference>
<dbReference type="NCBIfam" id="TIGR01635">
    <property type="entry name" value="tail_comp_S"/>
    <property type="match status" value="1"/>
</dbReference>
<dbReference type="Proteomes" id="UP000501063">
    <property type="component" value="Chromosome"/>
</dbReference>